<dbReference type="Proteomes" id="UP000289152">
    <property type="component" value="Unassembled WGS sequence"/>
</dbReference>
<gene>
    <name evidence="2" type="ORF">M231_03359</name>
</gene>
<dbReference type="VEuPathDB" id="FungiDB:TREMEDRAFT_66088"/>
<dbReference type="EMBL" id="SDIL01000032">
    <property type="protein sequence ID" value="RXK39406.1"/>
    <property type="molecule type" value="Genomic_DNA"/>
</dbReference>
<feature type="region of interest" description="Disordered" evidence="1">
    <location>
        <begin position="294"/>
        <end position="320"/>
    </location>
</feature>
<keyword evidence="3" id="KW-1185">Reference proteome</keyword>
<sequence length="320" mass="34814">MSSPAPNVISLRKRARQPEPEGLVPPVSAPVNRKGWKCVGFVNVAGDPTVTHGKLVYVRKSNHRDYTYPCLPLSHGTDAVKDTVEDLKVVLNKFVDGSYQCSATKKQLCGEALAELSALGSDVAVLGEGNRGVAEPGKLGEVSRIATTTELRRATTEQFDVLRRGCVGCLDDAEGENEDEVDNHDCVVGIVRATESVGRTRSSGLSPVEQLYIATPCFYCRAQPNVSCSFDINTHLGKRPKGVVKNHAADPILKRSLIARRLFSSSGSLKPSDKTFFLEAWGELEGFVRNLKKTGKSAASSSKTPNWSEYMLNEDDEDDE</sequence>
<proteinExistence type="predicted"/>
<evidence type="ECO:0000313" key="2">
    <source>
        <dbReference type="EMBL" id="RXK39406.1"/>
    </source>
</evidence>
<name>A0A4Q1BNI4_TREME</name>
<dbReference type="InParanoid" id="A0A4Q1BNI4"/>
<evidence type="ECO:0000313" key="3">
    <source>
        <dbReference type="Proteomes" id="UP000289152"/>
    </source>
</evidence>
<dbReference type="AlphaFoldDB" id="A0A4Q1BNI4"/>
<comment type="caution">
    <text evidence="2">The sequence shown here is derived from an EMBL/GenBank/DDBJ whole genome shotgun (WGS) entry which is preliminary data.</text>
</comment>
<reference evidence="2 3" key="1">
    <citation type="submission" date="2016-06" db="EMBL/GenBank/DDBJ databases">
        <title>Evolution of pathogenesis and genome organization in the Tremellales.</title>
        <authorList>
            <person name="Cuomo C."/>
            <person name="Litvintseva A."/>
            <person name="Heitman J."/>
            <person name="Chen Y."/>
            <person name="Sun S."/>
            <person name="Springer D."/>
            <person name="Dromer F."/>
            <person name="Young S."/>
            <person name="Zeng Q."/>
            <person name="Chapman S."/>
            <person name="Gujja S."/>
            <person name="Saif S."/>
            <person name="Birren B."/>
        </authorList>
    </citation>
    <scope>NUCLEOTIDE SEQUENCE [LARGE SCALE GENOMIC DNA]</scope>
    <source>
        <strain evidence="2 3">ATCC 28783</strain>
    </source>
</reference>
<protein>
    <submittedName>
        <fullName evidence="2">Uncharacterized protein</fullName>
    </submittedName>
</protein>
<organism evidence="2 3">
    <name type="scientific">Tremella mesenterica</name>
    <name type="common">Jelly fungus</name>
    <dbReference type="NCBI Taxonomy" id="5217"/>
    <lineage>
        <taxon>Eukaryota</taxon>
        <taxon>Fungi</taxon>
        <taxon>Dikarya</taxon>
        <taxon>Basidiomycota</taxon>
        <taxon>Agaricomycotina</taxon>
        <taxon>Tremellomycetes</taxon>
        <taxon>Tremellales</taxon>
        <taxon>Tremellaceae</taxon>
        <taxon>Tremella</taxon>
    </lineage>
</organism>
<accession>A0A4Q1BNI4</accession>
<evidence type="ECO:0000256" key="1">
    <source>
        <dbReference type="SAM" id="MobiDB-lite"/>
    </source>
</evidence>
<feature type="region of interest" description="Disordered" evidence="1">
    <location>
        <begin position="1"/>
        <end position="26"/>
    </location>
</feature>